<evidence type="ECO:0000256" key="4">
    <source>
        <dbReference type="ARBA" id="ARBA00023163"/>
    </source>
</evidence>
<dbReference type="GO" id="GO:0006351">
    <property type="term" value="P:DNA-templated transcription"/>
    <property type="evidence" value="ECO:0007669"/>
    <property type="project" value="TreeGrafter"/>
</dbReference>
<dbReference type="EMBL" id="JJOA01000006">
    <property type="protein sequence ID" value="KEA60309.1"/>
    <property type="molecule type" value="Genomic_DNA"/>
</dbReference>
<evidence type="ECO:0000259" key="5">
    <source>
        <dbReference type="PROSITE" id="PS50931"/>
    </source>
</evidence>
<dbReference type="AlphaFoldDB" id="A0A071MHG2"/>
<dbReference type="InterPro" id="IPR000847">
    <property type="entry name" value="LysR_HTH_N"/>
</dbReference>
<dbReference type="PRINTS" id="PR00039">
    <property type="entry name" value="HTHLYSR"/>
</dbReference>
<gene>
    <name evidence="6" type="ORF">DT99_07690</name>
</gene>
<dbReference type="PROSITE" id="PS50931">
    <property type="entry name" value="HTH_LYSR"/>
    <property type="match status" value="1"/>
</dbReference>
<dbReference type="GO" id="GO:0043565">
    <property type="term" value="F:sequence-specific DNA binding"/>
    <property type="evidence" value="ECO:0007669"/>
    <property type="project" value="TreeGrafter"/>
</dbReference>
<keyword evidence="3" id="KW-0238">DNA-binding</keyword>
<dbReference type="SUPFAM" id="SSF53850">
    <property type="entry name" value="Periplasmic binding protein-like II"/>
    <property type="match status" value="1"/>
</dbReference>
<evidence type="ECO:0000256" key="2">
    <source>
        <dbReference type="ARBA" id="ARBA00023015"/>
    </source>
</evidence>
<keyword evidence="4" id="KW-0804">Transcription</keyword>
<comment type="similarity">
    <text evidence="1">Belongs to the LysR transcriptional regulatory family.</text>
</comment>
<dbReference type="SUPFAM" id="SSF46785">
    <property type="entry name" value="Winged helix' DNA-binding domain"/>
    <property type="match status" value="1"/>
</dbReference>
<dbReference type="PANTHER" id="PTHR30537">
    <property type="entry name" value="HTH-TYPE TRANSCRIPTIONAL REGULATOR"/>
    <property type="match status" value="1"/>
</dbReference>
<evidence type="ECO:0000256" key="3">
    <source>
        <dbReference type="ARBA" id="ARBA00023125"/>
    </source>
</evidence>
<reference evidence="6" key="1">
    <citation type="submission" date="2014-04" db="EMBL/GenBank/DDBJ databases">
        <title>In planta biocontrol of soil-borne Fusarium wilt of banana through a plant endophytic bacterium, Burkholderia cenocepacia 869T2.</title>
        <authorList>
            <person name="Ho Y.-N."/>
            <person name="Chiang H.-M."/>
            <person name="Chao C.-P."/>
            <person name="Su C.-C."/>
            <person name="Hsu H.-F."/>
            <person name="Guo C.-T."/>
            <person name="Hsieh J.-L."/>
            <person name="Huang C.-C."/>
        </authorList>
    </citation>
    <scope>NUCLEOTIDE SEQUENCE [LARGE SCALE GENOMIC DNA]</scope>
    <source>
        <strain evidence="6">869T2</strain>
    </source>
</reference>
<dbReference type="Gene3D" id="3.40.190.290">
    <property type="match status" value="1"/>
</dbReference>
<dbReference type="Gene3D" id="1.10.10.10">
    <property type="entry name" value="Winged helix-like DNA-binding domain superfamily/Winged helix DNA-binding domain"/>
    <property type="match status" value="1"/>
</dbReference>
<comment type="caution">
    <text evidence="6">The sequence shown here is derived from an EMBL/GenBank/DDBJ whole genome shotgun (WGS) entry which is preliminary data.</text>
</comment>
<feature type="domain" description="HTH lysR-type" evidence="5">
    <location>
        <begin position="5"/>
        <end position="62"/>
    </location>
</feature>
<dbReference type="InterPro" id="IPR058163">
    <property type="entry name" value="LysR-type_TF_proteobact-type"/>
</dbReference>
<dbReference type="InterPro" id="IPR005119">
    <property type="entry name" value="LysR_subst-bd"/>
</dbReference>
<dbReference type="GO" id="GO:0003700">
    <property type="term" value="F:DNA-binding transcription factor activity"/>
    <property type="evidence" value="ECO:0007669"/>
    <property type="project" value="InterPro"/>
</dbReference>
<organism evidence="6">
    <name type="scientific">Burkholderia cenocepacia</name>
    <dbReference type="NCBI Taxonomy" id="95486"/>
    <lineage>
        <taxon>Bacteria</taxon>
        <taxon>Pseudomonadati</taxon>
        <taxon>Pseudomonadota</taxon>
        <taxon>Betaproteobacteria</taxon>
        <taxon>Burkholderiales</taxon>
        <taxon>Burkholderiaceae</taxon>
        <taxon>Burkholderia</taxon>
        <taxon>Burkholderia cepacia complex</taxon>
    </lineage>
</organism>
<dbReference type="FunFam" id="1.10.10.10:FF:000001">
    <property type="entry name" value="LysR family transcriptional regulator"/>
    <property type="match status" value="1"/>
</dbReference>
<evidence type="ECO:0000256" key="1">
    <source>
        <dbReference type="ARBA" id="ARBA00009437"/>
    </source>
</evidence>
<accession>A0A071MHG2</accession>
<dbReference type="Pfam" id="PF03466">
    <property type="entry name" value="LysR_substrate"/>
    <property type="match status" value="1"/>
</dbReference>
<protein>
    <submittedName>
        <fullName evidence="6">LysR family transcriptional regulator</fullName>
    </submittedName>
</protein>
<sequence length="309" mass="34226">MQRVPSLKLLSGFEAAARLGNFSRAADELHLSQSAISHQIQQLEAQLGQPLFRRRGRGVELTIAGEVLQRSVQRAMDTLRGGLDRIATYLNPGLVVLVCPAPLLHGWLQPRLEQLQQALPDLCPLLSTDETARYVDEIDVDMTIGTRPMLQPGLVDIPFMRDEWVTVCATPLAETLARVPRAEHARHAGLVCLEASLTDERMATVFRERLSDFRMQAIYDDQRLVLDAVQRGRGIACLPRLVAQAGLDQHALTVLADYPRLPGTTWWLSRMEGPSRSPIVGQMFDWLVEQGIRSSVAAPAPDHAKPPSA</sequence>
<dbReference type="Pfam" id="PF00126">
    <property type="entry name" value="HTH_1"/>
    <property type="match status" value="1"/>
</dbReference>
<dbReference type="InterPro" id="IPR036388">
    <property type="entry name" value="WH-like_DNA-bd_sf"/>
</dbReference>
<evidence type="ECO:0000313" key="6">
    <source>
        <dbReference type="EMBL" id="KEA60309.1"/>
    </source>
</evidence>
<proteinExistence type="inferred from homology"/>
<name>A0A071MHG2_9BURK</name>
<keyword evidence="2" id="KW-0805">Transcription regulation</keyword>
<dbReference type="InterPro" id="IPR036390">
    <property type="entry name" value="WH_DNA-bd_sf"/>
</dbReference>
<dbReference type="OrthoDB" id="464481at2"/>
<dbReference type="PANTHER" id="PTHR30537:SF74">
    <property type="entry name" value="HTH-TYPE TRANSCRIPTIONAL REGULATOR TRPI"/>
    <property type="match status" value="1"/>
</dbReference>